<feature type="region of interest" description="Disordered" evidence="1">
    <location>
        <begin position="1"/>
        <end position="30"/>
    </location>
</feature>
<feature type="domain" description="BTB" evidence="2">
    <location>
        <begin position="70"/>
        <end position="123"/>
    </location>
</feature>
<accession>A0A2B7XA59</accession>
<organism evidence="3 4">
    <name type="scientific">Blastomyces parvus</name>
    <dbReference type="NCBI Taxonomy" id="2060905"/>
    <lineage>
        <taxon>Eukaryota</taxon>
        <taxon>Fungi</taxon>
        <taxon>Dikarya</taxon>
        <taxon>Ascomycota</taxon>
        <taxon>Pezizomycotina</taxon>
        <taxon>Eurotiomycetes</taxon>
        <taxon>Eurotiomycetidae</taxon>
        <taxon>Onygenales</taxon>
        <taxon>Ajellomycetaceae</taxon>
        <taxon>Blastomyces</taxon>
    </lineage>
</organism>
<proteinExistence type="predicted"/>
<evidence type="ECO:0000259" key="2">
    <source>
        <dbReference type="Pfam" id="PF00651"/>
    </source>
</evidence>
<dbReference type="Proteomes" id="UP000224080">
    <property type="component" value="Unassembled WGS sequence"/>
</dbReference>
<dbReference type="EMBL" id="PDNC01000028">
    <property type="protein sequence ID" value="PGH05651.1"/>
    <property type="molecule type" value="Genomic_DNA"/>
</dbReference>
<name>A0A2B7XA59_9EURO</name>
<comment type="caution">
    <text evidence="3">The sequence shown here is derived from an EMBL/GenBank/DDBJ whole genome shotgun (WGS) entry which is preliminary data.</text>
</comment>
<dbReference type="Gene3D" id="3.30.710.10">
    <property type="entry name" value="Potassium Channel Kv1.1, Chain A"/>
    <property type="match status" value="1"/>
</dbReference>
<evidence type="ECO:0000313" key="3">
    <source>
        <dbReference type="EMBL" id="PGH05651.1"/>
    </source>
</evidence>
<dbReference type="InterPro" id="IPR000210">
    <property type="entry name" value="BTB/POZ_dom"/>
</dbReference>
<sequence length="351" mass="39794">MASQAASFNESSKNNMDAASTSKGPDGSENTIIEIAENGDLVVVVIEYHSITTWDITIGKNVESWQAAKSASFQVKRSTLANHSTYFNKMLFGGCGETNQKTIVLEEDNIAGMGLWLRIMHANIPSTYLENVSIGQMRHAILACDKYELERDKMAPWFRKWWETLSGKTLSNTDLYNMVLLCCYFRCEEGFMVWTRKLVYESSDIIAESDPIGTRPAYMCLPGGLIKSLNNIKGQIRIILYHCLCSPINSLVTSDMCNRLERVVFHYIIELRRLGASPLIPDFRRKGIRDILQRLEKFEEKPEEACVVHPTDAICNFSFRRTVEQACSAADNYFQGRNLGPNDPQIEISWV</sequence>
<reference evidence="3 4" key="1">
    <citation type="submission" date="2017-10" db="EMBL/GenBank/DDBJ databases">
        <title>Comparative genomics in systemic dimorphic fungi from Ajellomycetaceae.</title>
        <authorList>
            <person name="Munoz J.F."/>
            <person name="Mcewen J.G."/>
            <person name="Clay O.K."/>
            <person name="Cuomo C.A."/>
        </authorList>
    </citation>
    <scope>NUCLEOTIDE SEQUENCE [LARGE SCALE GENOMIC DNA]</scope>
    <source>
        <strain evidence="3 4">UAMH130</strain>
    </source>
</reference>
<dbReference type="OrthoDB" id="4201710at2759"/>
<dbReference type="Pfam" id="PF00651">
    <property type="entry name" value="BTB"/>
    <property type="match status" value="1"/>
</dbReference>
<dbReference type="SUPFAM" id="SSF54695">
    <property type="entry name" value="POZ domain"/>
    <property type="match status" value="1"/>
</dbReference>
<evidence type="ECO:0000256" key="1">
    <source>
        <dbReference type="SAM" id="MobiDB-lite"/>
    </source>
</evidence>
<dbReference type="STRING" id="2060905.A0A2B7XA59"/>
<evidence type="ECO:0000313" key="4">
    <source>
        <dbReference type="Proteomes" id="UP000224080"/>
    </source>
</evidence>
<keyword evidence="4" id="KW-1185">Reference proteome</keyword>
<gene>
    <name evidence="3" type="ORF">GX51_02811</name>
</gene>
<protein>
    <recommendedName>
        <fullName evidence="2">BTB domain-containing protein</fullName>
    </recommendedName>
</protein>
<dbReference type="InterPro" id="IPR011333">
    <property type="entry name" value="SKP1/BTB/POZ_sf"/>
</dbReference>
<dbReference type="AlphaFoldDB" id="A0A2B7XA59"/>